<feature type="transmembrane region" description="Helical" evidence="1">
    <location>
        <begin position="112"/>
        <end position="129"/>
    </location>
</feature>
<accession>A0A916DXY0</accession>
<feature type="transmembrane region" description="Helical" evidence="1">
    <location>
        <begin position="7"/>
        <end position="27"/>
    </location>
</feature>
<dbReference type="AlphaFoldDB" id="A0A916DXY0"/>
<gene>
    <name evidence="2" type="ORF">AsAng_0062900</name>
</gene>
<keyword evidence="1" id="KW-0472">Membrane</keyword>
<proteinExistence type="predicted"/>
<dbReference type="EMBL" id="AP026867">
    <property type="protein sequence ID" value="BDS15506.1"/>
    <property type="molecule type" value="Genomic_DNA"/>
</dbReference>
<reference evidence="2" key="1">
    <citation type="submission" date="2022-09" db="EMBL/GenBank/DDBJ databases">
        <title>Aureispira anguillicida sp. nov., isolated from Leptocephalus of Japanese eel Anguilla japonica.</title>
        <authorList>
            <person name="Yuasa K."/>
            <person name="Mekata T."/>
            <person name="Ikunari K."/>
        </authorList>
    </citation>
    <scope>NUCLEOTIDE SEQUENCE</scope>
    <source>
        <strain evidence="2">EL160426</strain>
    </source>
</reference>
<protein>
    <submittedName>
        <fullName evidence="2">Uncharacterized protein</fullName>
    </submittedName>
</protein>
<name>A0A916DXY0_9BACT</name>
<keyword evidence="1" id="KW-1133">Transmembrane helix</keyword>
<sequence length="152" mass="17968">MRYLLHFFLLLYCTSFFFPFANGWLGYELEFEMWNDMLNDNIPDMNIATIWSIRWLVNVLLLGIYWLRIPEIHTWISLHADKNFLNKLLMALILLLVAYPFVFEAIPWNWGGILWASTAILAGGAYLISEIPVQPEVFYSLEEHLVELKEEH</sequence>
<evidence type="ECO:0000256" key="1">
    <source>
        <dbReference type="SAM" id="Phobius"/>
    </source>
</evidence>
<dbReference type="Proteomes" id="UP001060919">
    <property type="component" value="Chromosome"/>
</dbReference>
<feature type="transmembrane region" description="Helical" evidence="1">
    <location>
        <begin position="88"/>
        <end position="106"/>
    </location>
</feature>
<feature type="transmembrane region" description="Helical" evidence="1">
    <location>
        <begin position="47"/>
        <end position="67"/>
    </location>
</feature>
<dbReference type="RefSeq" id="WP_264790652.1">
    <property type="nucleotide sequence ID" value="NZ_AP026867.1"/>
</dbReference>
<organism evidence="2 3">
    <name type="scientific">Aureispira anguillae</name>
    <dbReference type="NCBI Taxonomy" id="2864201"/>
    <lineage>
        <taxon>Bacteria</taxon>
        <taxon>Pseudomonadati</taxon>
        <taxon>Bacteroidota</taxon>
        <taxon>Saprospiria</taxon>
        <taxon>Saprospirales</taxon>
        <taxon>Saprospiraceae</taxon>
        <taxon>Aureispira</taxon>
    </lineage>
</organism>
<evidence type="ECO:0000313" key="2">
    <source>
        <dbReference type="EMBL" id="BDS15506.1"/>
    </source>
</evidence>
<keyword evidence="3" id="KW-1185">Reference proteome</keyword>
<keyword evidence="1" id="KW-0812">Transmembrane</keyword>
<dbReference type="KEGG" id="aup:AsAng_0062900"/>
<evidence type="ECO:0000313" key="3">
    <source>
        <dbReference type="Proteomes" id="UP001060919"/>
    </source>
</evidence>